<reference evidence="2 3" key="1">
    <citation type="submission" date="2015-09" db="EMBL/GenBank/DDBJ databases">
        <title>Atta colombica WGS genome.</title>
        <authorList>
            <person name="Nygaard S."/>
            <person name="Hu H."/>
            <person name="Boomsma J."/>
            <person name="Zhang G."/>
        </authorList>
    </citation>
    <scope>NUCLEOTIDE SEQUENCE [LARGE SCALE GENOMIC DNA]</scope>
    <source>
        <strain evidence="2">Treedump-2</strain>
        <tissue evidence="2">Whole body</tissue>
    </source>
</reference>
<proteinExistence type="predicted"/>
<feature type="coiled-coil region" evidence="1">
    <location>
        <begin position="33"/>
        <end position="60"/>
    </location>
</feature>
<evidence type="ECO:0000313" key="3">
    <source>
        <dbReference type="Proteomes" id="UP000078540"/>
    </source>
</evidence>
<name>A0A151HZZ8_9HYME</name>
<dbReference type="AlphaFoldDB" id="A0A151HZZ8"/>
<sequence length="189" mass="22166">MNTFVPSSEHRISHFYRESIWEMSPSNFRERGLNTGNLKADALRDEADNVRREQTRLEISYATVDEKNQLLITNLWLKLVSLRRFSEVYERNKISRDVFSIDSCHLHEQHEIRGRCFIFNYIRYLYGNDISKQLLYVIVAATGYYQSTGSEGASLLGLRQCFLERERSASDPFASDARKRSLLFIFYGL</sequence>
<dbReference type="Proteomes" id="UP000078540">
    <property type="component" value="Unassembled WGS sequence"/>
</dbReference>
<accession>A0A151HZZ8</accession>
<evidence type="ECO:0000313" key="2">
    <source>
        <dbReference type="EMBL" id="KYM78880.1"/>
    </source>
</evidence>
<keyword evidence="1" id="KW-0175">Coiled coil</keyword>
<protein>
    <submittedName>
        <fullName evidence="2">Uncharacterized protein</fullName>
    </submittedName>
</protein>
<dbReference type="STRING" id="520822.A0A151HZZ8"/>
<organism evidence="2 3">
    <name type="scientific">Atta colombica</name>
    <dbReference type="NCBI Taxonomy" id="520822"/>
    <lineage>
        <taxon>Eukaryota</taxon>
        <taxon>Metazoa</taxon>
        <taxon>Ecdysozoa</taxon>
        <taxon>Arthropoda</taxon>
        <taxon>Hexapoda</taxon>
        <taxon>Insecta</taxon>
        <taxon>Pterygota</taxon>
        <taxon>Neoptera</taxon>
        <taxon>Endopterygota</taxon>
        <taxon>Hymenoptera</taxon>
        <taxon>Apocrita</taxon>
        <taxon>Aculeata</taxon>
        <taxon>Formicoidea</taxon>
        <taxon>Formicidae</taxon>
        <taxon>Myrmicinae</taxon>
        <taxon>Atta</taxon>
    </lineage>
</organism>
<keyword evidence="3" id="KW-1185">Reference proteome</keyword>
<dbReference type="EMBL" id="KQ976633">
    <property type="protein sequence ID" value="KYM78880.1"/>
    <property type="molecule type" value="Genomic_DNA"/>
</dbReference>
<gene>
    <name evidence="2" type="ORF">ALC53_10688</name>
</gene>
<evidence type="ECO:0000256" key="1">
    <source>
        <dbReference type="SAM" id="Coils"/>
    </source>
</evidence>